<sequence length="1609" mass="183161">MICRKQLGIIARGEDYRPPAEPLNPQKYIANVHLRAYGRDIFRFLDRIPNSSNAKIDSYKSLMSRILAHLFPEAPENLITQNVGADTALHLKVGISFSNFFNCLFKYCALKLNTPKIQPYVDQFFEILNFLNPNVIDPSTDIALARPPYKLPLRYWSALVNAASDVRPCFVILGVNTQRTKLFERILSEATGALLLDIPTLIKWPFRPESVEEARKKLLKGAALKYEDSKQLIIECANHPAAMYRGWILPASFHKNNFDVSTLFPNFSEYEQRCFLIELNANRDDLVSISLTRKFDPEDERIITTLPETSVEFIQRLKRRTFVGRELGDVAEEEEEEKKEEPPEDEDGEEEEIDETIQLITPPSYETPEERGDEAQHLEEEDEGAKRVLTLPEESEPQITKRCEEYENEKSEFHFQNFTKRIIIDATQSLKEMSNIVCDKTSCLVPCAYPSPIVKNEEEDQTEEANFSPIGEFDVVSLVDEKQAVKGVQENTLKFYGFTFLFQNKENLDKFAADPRLYLKDVYHTYHQRVILVGDTVSGKKTMMQKLSEFFDIEAVDFKTLLEETEARIPLKPNEEEEEKGEEKTGEEGENEGETSENTSTEAGEQNQDQPTEEEENKEKEAGEDDQKNPDETQIEEEEEDVEGNEEEGNNEGDANNEEEEIGEDGEIKKSKRRRKKKGDKKKKEKKQRIIPPPIYENGYISIAPSLDANQFKVFQQNETLAPNVIIILKMTADKEMIQKRLQSKLIGQDVEPSAAEFLVDKIVSKVEKYNESTNEFVEALKEYNLTVQFVDASNSIDEVFWCCCYQVCSLLPRCSDPPDGEEPHFGYLGKYCPVTLKDKQLLQSNEELTLCFDGALFAFADDNCQERFRNAPLAFIDAMPIVPPPRVLIIGTRGSGKTSIAQEISRIHGSPVYELPMNPKFVPVNEEEEEPDPEEVSRKTMEPFIEKVLRETNDQKNGWIIEGTPKNAVGGTMMVEAGLKPDFVINLEQTDQWVLMRNRARLNDDEEIQNEEAEDAPIGQDFANAVAEGIGKEPIIINTDCRFTTTMKKVNSALNHELATRRSLFVSESAFDIDGGGGGEDDEEGEDPAGPAKDILKSGRAFLSQFGRYCPVCLHETGQLVLSNCRCGCSFLGRLFFFDNARHRKKFKDDPLTYVLQLHPPHFPFVPRVSVIGKNSELAARLASSLNALLIRPRDVIARVAKHSTNFGAKVRTILATGKAVNAEIFRKALHAVLSRHDCQVRGYVLDGYPTKLEELLMMREDGFMPSDLVAAEKADEKMVEFSIENFHNVFQITDEPTVWMMNINATNKINYNMRQRWESLLAMDEKKAYCVSALDVSPDEVEANLTEFGHYCPVTFVADEIAVQSESKSWENIVKYQGKFYHPVTSEYRDSFIISPIPFVNRWCERKIEFAEPSSSASPSKDKTPQQPVLEGYDVIDLAGGNFVKGTEKLAAVYEDKTFYFITEDHRTEFCKNTERYLSVELPAHRPVPPPPTMSQVSMMPTVAFLEQSVGDVVTECIVELVKRRPKIPGKPLIQSMNEYIATYIRAHSKDIGDLLHQRFESQMEKMNELVSLADTLKASLETPIEMRDEAEHERLCKLWNDTIHKT</sequence>
<keyword evidence="5" id="KW-0970">Cilium biogenesis/degradation</keyword>
<evidence type="ECO:0000256" key="6">
    <source>
        <dbReference type="ARBA" id="ARBA00023069"/>
    </source>
</evidence>
<reference evidence="10 12" key="1">
    <citation type="submission" date="2024-04" db="EMBL/GenBank/DDBJ databases">
        <title>Tritrichomonas musculus Genome.</title>
        <authorList>
            <person name="Alves-Ferreira E."/>
            <person name="Grigg M."/>
            <person name="Lorenzi H."/>
            <person name="Galac M."/>
        </authorList>
    </citation>
    <scope>NUCLEOTIDE SEQUENCE [LARGE SCALE GENOMIC DNA]</scope>
    <source>
        <strain evidence="10 12">EAF2021</strain>
    </source>
</reference>
<keyword evidence="12" id="KW-1185">Reference proteome</keyword>
<evidence type="ECO:0000313" key="10">
    <source>
        <dbReference type="EMBL" id="KAK8834252.1"/>
    </source>
</evidence>
<proteinExistence type="inferred from homology"/>
<protein>
    <recommendedName>
        <fullName evidence="3">Cilia- and flagella-associated protein 206</fullName>
    </recommendedName>
</protein>
<evidence type="ECO:0000256" key="7">
    <source>
        <dbReference type="ARBA" id="ARBA00023212"/>
    </source>
</evidence>
<dbReference type="InterPro" id="IPR021897">
    <property type="entry name" value="FAP206"/>
</dbReference>
<evidence type="ECO:0000313" key="11">
    <source>
        <dbReference type="EMBL" id="KAK8842769.1"/>
    </source>
</evidence>
<keyword evidence="4" id="KW-0963">Cytoplasm</keyword>
<evidence type="ECO:0000313" key="12">
    <source>
        <dbReference type="Proteomes" id="UP001470230"/>
    </source>
</evidence>
<evidence type="ECO:0000256" key="5">
    <source>
        <dbReference type="ARBA" id="ARBA00022794"/>
    </source>
</evidence>
<dbReference type="SUPFAM" id="SSF52540">
    <property type="entry name" value="P-loop containing nucleoside triphosphate hydrolases"/>
    <property type="match status" value="2"/>
</dbReference>
<dbReference type="PANTHER" id="PTHR21442">
    <property type="entry name" value="CILIA- AND FLAGELLA-ASSOCIATED PROTEIN 206"/>
    <property type="match status" value="1"/>
</dbReference>
<feature type="compositionally biased region" description="Basic residues" evidence="9">
    <location>
        <begin position="670"/>
        <end position="689"/>
    </location>
</feature>
<feature type="compositionally biased region" description="Acidic residues" evidence="9">
    <location>
        <begin position="633"/>
        <end position="665"/>
    </location>
</feature>
<feature type="compositionally biased region" description="Acidic residues" evidence="9">
    <location>
        <begin position="329"/>
        <end position="355"/>
    </location>
</feature>
<feature type="region of interest" description="Disordered" evidence="9">
    <location>
        <begin position="326"/>
        <end position="397"/>
    </location>
</feature>
<dbReference type="EMBL" id="JAPFFF010000037">
    <property type="protein sequence ID" value="KAK8842769.1"/>
    <property type="molecule type" value="Genomic_DNA"/>
</dbReference>
<dbReference type="PANTHER" id="PTHR21442:SF0">
    <property type="entry name" value="CILIA- AND FLAGELLA-ASSOCIATED PROTEIN 206"/>
    <property type="match status" value="1"/>
</dbReference>
<evidence type="ECO:0000256" key="3">
    <source>
        <dbReference type="ARBA" id="ARBA00021602"/>
    </source>
</evidence>
<evidence type="ECO:0000256" key="8">
    <source>
        <dbReference type="ARBA" id="ARBA00023273"/>
    </source>
</evidence>
<comment type="caution">
    <text evidence="10">The sequence shown here is derived from an EMBL/GenBank/DDBJ whole genome shotgun (WGS) entry which is preliminary data.</text>
</comment>
<keyword evidence="6" id="KW-0969">Cilium</keyword>
<name>A0ABR2GKX0_9EUKA</name>
<evidence type="ECO:0000256" key="9">
    <source>
        <dbReference type="SAM" id="MobiDB-lite"/>
    </source>
</evidence>
<feature type="compositionally biased region" description="Basic and acidic residues" evidence="9">
    <location>
        <begin position="617"/>
        <end position="631"/>
    </location>
</feature>
<evidence type="ECO:0000256" key="4">
    <source>
        <dbReference type="ARBA" id="ARBA00022490"/>
    </source>
</evidence>
<dbReference type="EMBL" id="JAPFFF010000455">
    <property type="protein sequence ID" value="KAK8834252.1"/>
    <property type="molecule type" value="Genomic_DNA"/>
</dbReference>
<organism evidence="10 12">
    <name type="scientific">Tritrichomonas musculus</name>
    <dbReference type="NCBI Taxonomy" id="1915356"/>
    <lineage>
        <taxon>Eukaryota</taxon>
        <taxon>Metamonada</taxon>
        <taxon>Parabasalia</taxon>
        <taxon>Tritrichomonadida</taxon>
        <taxon>Tritrichomonadidae</taxon>
        <taxon>Tritrichomonas</taxon>
    </lineage>
</organism>
<keyword evidence="7" id="KW-0206">Cytoskeleton</keyword>
<comment type="similarity">
    <text evidence="2">Belongs to the CFAP206 family.</text>
</comment>
<feature type="compositionally biased region" description="Basic and acidic residues" evidence="9">
    <location>
        <begin position="368"/>
        <end position="378"/>
    </location>
</feature>
<evidence type="ECO:0000256" key="2">
    <source>
        <dbReference type="ARBA" id="ARBA00010500"/>
    </source>
</evidence>
<feature type="region of interest" description="Disordered" evidence="9">
    <location>
        <begin position="567"/>
        <end position="693"/>
    </location>
</feature>
<gene>
    <name evidence="11" type="ORF">M9Y10_025634</name>
    <name evidence="10" type="ORF">M9Y10_032325</name>
</gene>
<keyword evidence="8" id="KW-0966">Cell projection</keyword>
<comment type="subcellular location">
    <subcellularLocation>
        <location evidence="1">Cytoplasm</location>
        <location evidence="1">Cytoskeleton</location>
        <location evidence="1">Cilium axoneme</location>
    </subcellularLocation>
</comment>
<dbReference type="InterPro" id="IPR027417">
    <property type="entry name" value="P-loop_NTPase"/>
</dbReference>
<evidence type="ECO:0000256" key="1">
    <source>
        <dbReference type="ARBA" id="ARBA00004430"/>
    </source>
</evidence>
<dbReference type="Gene3D" id="3.40.50.300">
    <property type="entry name" value="P-loop containing nucleotide triphosphate hydrolases"/>
    <property type="match status" value="3"/>
</dbReference>
<dbReference type="Proteomes" id="UP001470230">
    <property type="component" value="Unassembled WGS sequence"/>
</dbReference>
<accession>A0ABR2GKX0</accession>